<dbReference type="SMART" id="SM00173">
    <property type="entry name" value="RAS"/>
    <property type="match status" value="1"/>
</dbReference>
<evidence type="ECO:0000256" key="1">
    <source>
        <dbReference type="ARBA" id="ARBA00022741"/>
    </source>
</evidence>
<evidence type="ECO:0000256" key="2">
    <source>
        <dbReference type="ARBA" id="ARBA00023134"/>
    </source>
</evidence>
<dbReference type="GO" id="GO:0016020">
    <property type="term" value="C:membrane"/>
    <property type="evidence" value="ECO:0007669"/>
    <property type="project" value="InterPro"/>
</dbReference>
<dbReference type="GO" id="GO:0005525">
    <property type="term" value="F:GTP binding"/>
    <property type="evidence" value="ECO:0007669"/>
    <property type="project" value="UniProtKB-KW"/>
</dbReference>
<proteinExistence type="predicted"/>
<comment type="caution">
    <text evidence="3">The sequence shown here is derived from an EMBL/GenBank/DDBJ whole genome shotgun (WGS) entry which is preliminary data.</text>
</comment>
<dbReference type="Pfam" id="PF00071">
    <property type="entry name" value="Ras"/>
    <property type="match status" value="1"/>
</dbReference>
<dbReference type="PROSITE" id="PS51419">
    <property type="entry name" value="RAB"/>
    <property type="match status" value="1"/>
</dbReference>
<dbReference type="InterPro" id="IPR027417">
    <property type="entry name" value="P-loop_NTPase"/>
</dbReference>
<dbReference type="GO" id="GO:0003924">
    <property type="term" value="F:GTPase activity"/>
    <property type="evidence" value="ECO:0007669"/>
    <property type="project" value="InterPro"/>
</dbReference>
<organism evidence="3 4">
    <name type="scientific">Anaeramoeba ignava</name>
    <name type="common">Anaerobic marine amoeba</name>
    <dbReference type="NCBI Taxonomy" id="1746090"/>
    <lineage>
        <taxon>Eukaryota</taxon>
        <taxon>Metamonada</taxon>
        <taxon>Anaeramoebidae</taxon>
        <taxon>Anaeramoeba</taxon>
    </lineage>
</organism>
<reference evidence="3" key="1">
    <citation type="submission" date="2022-10" db="EMBL/GenBank/DDBJ databases">
        <title>Novel sulphate-reducing endosymbionts in the free-living metamonad Anaeramoeba.</title>
        <authorList>
            <person name="Jerlstrom-Hultqvist J."/>
            <person name="Cepicka I."/>
            <person name="Gallot-Lavallee L."/>
            <person name="Salas-Leiva D."/>
            <person name="Curtis B.A."/>
            <person name="Zahonova K."/>
            <person name="Pipaliya S."/>
            <person name="Dacks J."/>
            <person name="Roger A.J."/>
        </authorList>
    </citation>
    <scope>NUCLEOTIDE SEQUENCE</scope>
    <source>
        <strain evidence="3">BMAN</strain>
    </source>
</reference>
<gene>
    <name evidence="3" type="ORF">M0811_00943</name>
</gene>
<evidence type="ECO:0000313" key="3">
    <source>
        <dbReference type="EMBL" id="KAJ5074314.1"/>
    </source>
</evidence>
<dbReference type="AlphaFoldDB" id="A0A9Q0LL01"/>
<sequence length="196" mass="23470">MNNPLLIPIIGPKEVGKSTFTTQFIFSQFIEEYDPTIESYRKQIEIDNEILIVELYDFYQNDYLIYGFTKEVYKQSHGFVLIYSIIDRNSFNRLQDYLKEIYLIKNSDDFPIIIVGNKNDVENLRQVKKEEGEEFAFKNGCPFFEISTKARYNIDETIITLLREIRKYPFDSKSNSNSKIKFKFKFKIKFKIKFKF</sequence>
<keyword evidence="1" id="KW-0547">Nucleotide-binding</keyword>
<dbReference type="PROSITE" id="PS51421">
    <property type="entry name" value="RAS"/>
    <property type="match status" value="1"/>
</dbReference>
<name>A0A9Q0LL01_ANAIG</name>
<evidence type="ECO:0000313" key="4">
    <source>
        <dbReference type="Proteomes" id="UP001149090"/>
    </source>
</evidence>
<dbReference type="NCBIfam" id="TIGR00231">
    <property type="entry name" value="small_GTP"/>
    <property type="match status" value="1"/>
</dbReference>
<dbReference type="SMART" id="SM00174">
    <property type="entry name" value="RHO"/>
    <property type="match status" value="1"/>
</dbReference>
<dbReference type="OMA" id="LYDITDH"/>
<dbReference type="InterPro" id="IPR001806">
    <property type="entry name" value="Small_GTPase"/>
</dbReference>
<keyword evidence="4" id="KW-1185">Reference proteome</keyword>
<keyword evidence="2" id="KW-0342">GTP-binding</keyword>
<dbReference type="SMART" id="SM00175">
    <property type="entry name" value="RAB"/>
    <property type="match status" value="1"/>
</dbReference>
<dbReference type="SUPFAM" id="SSF52540">
    <property type="entry name" value="P-loop containing nucleoside triphosphate hydrolases"/>
    <property type="match status" value="1"/>
</dbReference>
<dbReference type="EMBL" id="JAPDFW010000070">
    <property type="protein sequence ID" value="KAJ5074314.1"/>
    <property type="molecule type" value="Genomic_DNA"/>
</dbReference>
<dbReference type="PRINTS" id="PR00449">
    <property type="entry name" value="RASTRNSFRMNG"/>
</dbReference>
<accession>A0A9Q0LL01</accession>
<dbReference type="Gene3D" id="3.40.50.300">
    <property type="entry name" value="P-loop containing nucleotide triphosphate hydrolases"/>
    <property type="match status" value="1"/>
</dbReference>
<dbReference type="FunFam" id="3.40.50.300:FF:001447">
    <property type="entry name" value="Ras-related protein Rab-1B"/>
    <property type="match status" value="1"/>
</dbReference>
<dbReference type="OrthoDB" id="5239715at2759"/>
<dbReference type="InterPro" id="IPR020849">
    <property type="entry name" value="Small_GTPase_Ras-type"/>
</dbReference>
<protein>
    <submittedName>
        <fullName evidence="3">Ras di-ras and rheb family members of small gtpase superfamily</fullName>
    </submittedName>
</protein>
<dbReference type="InterPro" id="IPR005225">
    <property type="entry name" value="Small_GTP-bd"/>
</dbReference>
<dbReference type="GO" id="GO:0007165">
    <property type="term" value="P:signal transduction"/>
    <property type="evidence" value="ECO:0007669"/>
    <property type="project" value="InterPro"/>
</dbReference>
<dbReference type="PANTHER" id="PTHR24070">
    <property type="entry name" value="RAS, DI-RAS, AND RHEB FAMILY MEMBERS OF SMALL GTPASE SUPERFAMILY"/>
    <property type="match status" value="1"/>
</dbReference>
<dbReference type="Proteomes" id="UP001149090">
    <property type="component" value="Unassembled WGS sequence"/>
</dbReference>